<reference evidence="4 5" key="1">
    <citation type="submission" date="2019-10" db="EMBL/GenBank/DDBJ databases">
        <title>Description of Paenibacillus terrestris sp. nov.</title>
        <authorList>
            <person name="Carlier A."/>
            <person name="Qi S."/>
        </authorList>
    </citation>
    <scope>NUCLEOTIDE SEQUENCE [LARGE SCALE GENOMIC DNA]</scope>
    <source>
        <strain evidence="4 5">LMG 31458</strain>
    </source>
</reference>
<dbReference type="GO" id="GO:0016829">
    <property type="term" value="F:lyase activity"/>
    <property type="evidence" value="ECO:0007669"/>
    <property type="project" value="UniProtKB-KW"/>
</dbReference>
<dbReference type="InterPro" id="IPR015813">
    <property type="entry name" value="Pyrv/PenolPyrv_kinase-like_dom"/>
</dbReference>
<keyword evidence="4" id="KW-0456">Lyase</keyword>
<evidence type="ECO:0000313" key="5">
    <source>
        <dbReference type="Proteomes" id="UP000616779"/>
    </source>
</evidence>
<organism evidence="4 5">
    <name type="scientific">Paenibacillus phytorum</name>
    <dbReference type="NCBI Taxonomy" id="2654977"/>
    <lineage>
        <taxon>Bacteria</taxon>
        <taxon>Bacillati</taxon>
        <taxon>Bacillota</taxon>
        <taxon>Bacilli</taxon>
        <taxon>Bacillales</taxon>
        <taxon>Paenibacillaceae</taxon>
        <taxon>Paenibacillus</taxon>
    </lineage>
</organism>
<dbReference type="InterPro" id="IPR011206">
    <property type="entry name" value="Citrate_lyase_beta/mcl1/mcl2"/>
</dbReference>
<dbReference type="SUPFAM" id="SSF51621">
    <property type="entry name" value="Phosphoenolpyruvate/pyruvate domain"/>
    <property type="match status" value="1"/>
</dbReference>
<name>A0ABX1XQW0_9BACL</name>
<comment type="cofactor">
    <cofactor evidence="1">
        <name>Mg(2+)</name>
        <dbReference type="ChEBI" id="CHEBI:18420"/>
    </cofactor>
</comment>
<dbReference type="Proteomes" id="UP000616779">
    <property type="component" value="Unassembled WGS sequence"/>
</dbReference>
<dbReference type="Pfam" id="PF15617">
    <property type="entry name" value="C-C_Bond_Lyase"/>
    <property type="match status" value="1"/>
</dbReference>
<evidence type="ECO:0000256" key="2">
    <source>
        <dbReference type="ARBA" id="ARBA00022723"/>
    </source>
</evidence>
<proteinExistence type="predicted"/>
<dbReference type="PANTHER" id="PTHR32308">
    <property type="entry name" value="LYASE BETA SUBUNIT, PUTATIVE (AFU_ORTHOLOGUE AFUA_4G13030)-RELATED"/>
    <property type="match status" value="1"/>
</dbReference>
<evidence type="ECO:0000256" key="1">
    <source>
        <dbReference type="ARBA" id="ARBA00001946"/>
    </source>
</evidence>
<keyword evidence="2" id="KW-0479">Metal-binding</keyword>
<comment type="caution">
    <text evidence="4">The sequence shown here is derived from an EMBL/GenBank/DDBJ whole genome shotgun (WGS) entry which is preliminary data.</text>
</comment>
<dbReference type="InterPro" id="IPR039480">
    <property type="entry name" value="C-C_Bond_Lyase-like"/>
</dbReference>
<dbReference type="EMBL" id="WHOA01000023">
    <property type="protein sequence ID" value="NOU70431.1"/>
    <property type="molecule type" value="Genomic_DNA"/>
</dbReference>
<keyword evidence="3" id="KW-0460">Magnesium</keyword>
<dbReference type="InterPro" id="IPR040442">
    <property type="entry name" value="Pyrv_kinase-like_dom_sf"/>
</dbReference>
<dbReference type="Gene3D" id="3.20.20.60">
    <property type="entry name" value="Phosphoenolpyruvate-binding domains"/>
    <property type="match status" value="1"/>
</dbReference>
<protein>
    <submittedName>
        <fullName evidence="4">Citrate lyase subunit beta</fullName>
    </submittedName>
</protein>
<evidence type="ECO:0000256" key="3">
    <source>
        <dbReference type="ARBA" id="ARBA00022842"/>
    </source>
</evidence>
<keyword evidence="5" id="KW-1185">Reference proteome</keyword>
<evidence type="ECO:0000313" key="4">
    <source>
        <dbReference type="EMBL" id="NOU70431.1"/>
    </source>
</evidence>
<dbReference type="PANTHER" id="PTHR32308:SF10">
    <property type="entry name" value="CITRATE LYASE SUBUNIT BETA"/>
    <property type="match status" value="1"/>
</dbReference>
<dbReference type="PIRSF" id="PIRSF015582">
    <property type="entry name" value="Cit_lyase_B"/>
    <property type="match status" value="1"/>
</dbReference>
<accession>A0ABX1XQW0</accession>
<sequence length="381" mass="43291">MGGLFLKRKREESGLRYFNYLTADEEKALFYLPPTSFHNHSRKEILAYSIGAALYMPATRPTFAEDIAFGKIEGLVSVIIDLEDAVGENEVHAAEESLVNQMNKLATFMEVGILHTDNLPLLFVRVRSVNQLNYLIERLEENVALLTGFVFPKFTGDNGAAYFEILENYNDERPSSAPMLYGLPILESGPVIYKESRTYTLQTIKEILEQYKNLVLNVRIGATDFSSLFGLRRSPDMTIYDITPIRDCVADIINIFGRVDASYVISGPVWEYFPQKGLVREVIMDKENGMIGKTIIHPTHIKPVQSLYAVTHEEYTDATSIITNNNGDHGVIKSAYANKMNEIKPHLSWARRILLRSQIYGVLHEQQQYDGLLLKHNRAYV</sequence>
<gene>
    <name evidence="4" type="ORF">GC098_03095</name>
</gene>